<evidence type="ECO:0000256" key="6">
    <source>
        <dbReference type="ARBA" id="ARBA00023034"/>
    </source>
</evidence>
<dbReference type="EMBL" id="AZBU02000001">
    <property type="protein sequence ID" value="TMS37890.1"/>
    <property type="molecule type" value="Genomic_DNA"/>
</dbReference>
<keyword evidence="6" id="KW-0333">Golgi apparatus</keyword>
<feature type="transmembrane region" description="Helical" evidence="9">
    <location>
        <begin position="171"/>
        <end position="198"/>
    </location>
</feature>
<evidence type="ECO:0000256" key="2">
    <source>
        <dbReference type="ARBA" id="ARBA00004395"/>
    </source>
</evidence>
<evidence type="ECO:0000313" key="10">
    <source>
        <dbReference type="EMBL" id="TMS37890.1"/>
    </source>
</evidence>
<feature type="transmembrane region" description="Helical" evidence="9">
    <location>
        <begin position="210"/>
        <end position="229"/>
    </location>
</feature>
<comment type="caution">
    <text evidence="10">The sequence shown here is derived from an EMBL/GenBank/DDBJ whole genome shotgun (WGS) entry which is preliminary data.</text>
</comment>
<protein>
    <recommendedName>
        <fullName evidence="12">Caveolin</fullName>
    </recommendedName>
</protein>
<name>A0A4U8UWP8_STECR</name>
<keyword evidence="5" id="KW-1003">Cell membrane</keyword>
<feature type="region of interest" description="Disordered" evidence="8">
    <location>
        <begin position="1"/>
        <end position="41"/>
    </location>
</feature>
<dbReference type="GO" id="GO:0070836">
    <property type="term" value="P:caveola assembly"/>
    <property type="evidence" value="ECO:0007669"/>
    <property type="project" value="InterPro"/>
</dbReference>
<gene>
    <name evidence="10" type="ORF">L596_004728</name>
</gene>
<evidence type="ECO:0000313" key="11">
    <source>
        <dbReference type="Proteomes" id="UP000298663"/>
    </source>
</evidence>
<keyword evidence="7 9" id="KW-0472">Membrane</keyword>
<dbReference type="GO" id="GO:0005901">
    <property type="term" value="C:caveola"/>
    <property type="evidence" value="ECO:0007669"/>
    <property type="project" value="UniProtKB-SubCell"/>
</dbReference>
<sequence length="256" mass="29024">MATEKVELEQVPLKSDTDAPAESEQPAEVTTDVDAEVQKPVEPKKKWYHFKKVSLKATSGGAQKEEKAEGEYEAEPEGETETEQKEKEKDEPKKAQRKWWQRANCDQKQKKEVVEPEGIQFGLDMVHRDEHNINDHVAITFEDIFGEPDAVHSFDCVWRLTNKVFNFFRLFFYRFISFVIAIPAAIVFGILFAFINAFSVFCCTPAGRLLSIPVFWIAKIWSVVVHAIVDPISSAFRAKNSVQVGFSSAPTADHIA</sequence>
<dbReference type="Pfam" id="PF01146">
    <property type="entry name" value="Caveolin"/>
    <property type="match status" value="1"/>
</dbReference>
<dbReference type="OrthoDB" id="5917823at2759"/>
<comment type="similarity">
    <text evidence="4">Belongs to the caveolin family.</text>
</comment>
<dbReference type="GO" id="GO:0000139">
    <property type="term" value="C:Golgi membrane"/>
    <property type="evidence" value="ECO:0007669"/>
    <property type="project" value="UniProtKB-SubCell"/>
</dbReference>
<dbReference type="GO" id="GO:0060090">
    <property type="term" value="F:molecular adaptor activity"/>
    <property type="evidence" value="ECO:0007669"/>
    <property type="project" value="TreeGrafter"/>
</dbReference>
<evidence type="ECO:0008006" key="12">
    <source>
        <dbReference type="Google" id="ProtNLM"/>
    </source>
</evidence>
<dbReference type="InterPro" id="IPR001612">
    <property type="entry name" value="Caveolin"/>
</dbReference>
<keyword evidence="11" id="KW-1185">Reference proteome</keyword>
<dbReference type="STRING" id="34508.A0A4U8UWP8"/>
<dbReference type="Proteomes" id="UP000298663">
    <property type="component" value="Unassembled WGS sequence"/>
</dbReference>
<evidence type="ECO:0000256" key="9">
    <source>
        <dbReference type="SAM" id="Phobius"/>
    </source>
</evidence>
<evidence type="ECO:0000256" key="4">
    <source>
        <dbReference type="ARBA" id="ARBA00010988"/>
    </source>
</evidence>
<dbReference type="AlphaFoldDB" id="A0A4U8UWP8"/>
<accession>A0A4U8UWP8</accession>
<evidence type="ECO:0000256" key="8">
    <source>
        <dbReference type="SAM" id="MobiDB-lite"/>
    </source>
</evidence>
<keyword evidence="9" id="KW-1133">Transmembrane helix</keyword>
<evidence type="ECO:0000256" key="3">
    <source>
        <dbReference type="ARBA" id="ARBA00004543"/>
    </source>
</evidence>
<proteinExistence type="inferred from homology"/>
<reference evidence="10 11" key="1">
    <citation type="journal article" date="2015" name="Genome Biol.">
        <title>Comparative genomics of Steinernema reveals deeply conserved gene regulatory networks.</title>
        <authorList>
            <person name="Dillman A.R."/>
            <person name="Macchietto M."/>
            <person name="Porter C.F."/>
            <person name="Rogers A."/>
            <person name="Williams B."/>
            <person name="Antoshechkin I."/>
            <person name="Lee M.M."/>
            <person name="Goodwin Z."/>
            <person name="Lu X."/>
            <person name="Lewis E.E."/>
            <person name="Goodrich-Blair H."/>
            <person name="Stock S.P."/>
            <person name="Adams B.J."/>
            <person name="Sternberg P.W."/>
            <person name="Mortazavi A."/>
        </authorList>
    </citation>
    <scope>NUCLEOTIDE SEQUENCE [LARGE SCALE GENOMIC DNA]</scope>
    <source>
        <strain evidence="10 11">ALL</strain>
    </source>
</reference>
<comment type="subcellular location">
    <subcellularLocation>
        <location evidence="1">Cell membrane</location>
        <topology evidence="1">Peripheral membrane protein</topology>
    </subcellularLocation>
    <subcellularLocation>
        <location evidence="2">Golgi apparatus membrane</location>
        <topology evidence="2">Peripheral membrane protein</topology>
    </subcellularLocation>
    <subcellularLocation>
        <location evidence="3">Membrane</location>
        <location evidence="3">Caveola</location>
        <topology evidence="3">Peripheral membrane protein</topology>
    </subcellularLocation>
</comment>
<keyword evidence="9" id="KW-0812">Transmembrane</keyword>
<feature type="compositionally biased region" description="Basic and acidic residues" evidence="8">
    <location>
        <begin position="82"/>
        <end position="94"/>
    </location>
</feature>
<dbReference type="PANTHER" id="PTHR10844:SF21">
    <property type="entry name" value="CAVEOLIN-1"/>
    <property type="match status" value="1"/>
</dbReference>
<evidence type="ECO:0000256" key="7">
    <source>
        <dbReference type="ARBA" id="ARBA00023136"/>
    </source>
</evidence>
<evidence type="ECO:0000256" key="1">
    <source>
        <dbReference type="ARBA" id="ARBA00004202"/>
    </source>
</evidence>
<dbReference type="PANTHER" id="PTHR10844">
    <property type="entry name" value="CAVEOLIN"/>
    <property type="match status" value="1"/>
</dbReference>
<feature type="region of interest" description="Disordered" evidence="8">
    <location>
        <begin position="57"/>
        <end position="101"/>
    </location>
</feature>
<reference evidence="10 11" key="2">
    <citation type="journal article" date="2019" name="G3 (Bethesda)">
        <title>Hybrid Assembly of the Genome of the Entomopathogenic Nematode Steinernema carpocapsae Identifies the X-Chromosome.</title>
        <authorList>
            <person name="Serra L."/>
            <person name="Macchietto M."/>
            <person name="Macias-Munoz A."/>
            <person name="McGill C.J."/>
            <person name="Rodriguez I.M."/>
            <person name="Rodriguez B."/>
            <person name="Murad R."/>
            <person name="Mortazavi A."/>
        </authorList>
    </citation>
    <scope>NUCLEOTIDE SEQUENCE [LARGE SCALE GENOMIC DNA]</scope>
    <source>
        <strain evidence="10 11">ALL</strain>
    </source>
</reference>
<feature type="compositionally biased region" description="Acidic residues" evidence="8">
    <location>
        <begin position="71"/>
        <end position="81"/>
    </location>
</feature>
<organism evidence="10 11">
    <name type="scientific">Steinernema carpocapsae</name>
    <name type="common">Entomopathogenic nematode</name>
    <dbReference type="NCBI Taxonomy" id="34508"/>
    <lineage>
        <taxon>Eukaryota</taxon>
        <taxon>Metazoa</taxon>
        <taxon>Ecdysozoa</taxon>
        <taxon>Nematoda</taxon>
        <taxon>Chromadorea</taxon>
        <taxon>Rhabditida</taxon>
        <taxon>Tylenchina</taxon>
        <taxon>Panagrolaimomorpha</taxon>
        <taxon>Strongyloidoidea</taxon>
        <taxon>Steinernematidae</taxon>
        <taxon>Steinernema</taxon>
    </lineage>
</organism>
<evidence type="ECO:0000256" key="5">
    <source>
        <dbReference type="ARBA" id="ARBA00022475"/>
    </source>
</evidence>